<accession>A0A7J6WWN4</accession>
<gene>
    <name evidence="1" type="ORF">FRX31_008573</name>
</gene>
<keyword evidence="2" id="KW-1185">Reference proteome</keyword>
<dbReference type="Proteomes" id="UP000554482">
    <property type="component" value="Unassembled WGS sequence"/>
</dbReference>
<name>A0A7J6WWN4_THATH</name>
<sequence>MERAFSFVCVSINNSSVLELIGFWFIQVLFTMASQILEYWRKNLKSCSDSGDMFEVINRAIFIASLDHPKEFKNHREEIIEKLYNIEVALAELNGGKQKVASKGFDQVAKNVDEESPSSTVIEASDSDHVVVVSNTRSRSNKKILPIIHMKRVKKMNSEDGWLVTIVPRKMEARSTEEVSFSYLARFCKN</sequence>
<dbReference type="EMBL" id="JABWDY010008899">
    <property type="protein sequence ID" value="KAF5201839.1"/>
    <property type="molecule type" value="Genomic_DNA"/>
</dbReference>
<comment type="caution">
    <text evidence="1">The sequence shown here is derived from an EMBL/GenBank/DDBJ whole genome shotgun (WGS) entry which is preliminary data.</text>
</comment>
<dbReference type="PANTHER" id="PTHR46554">
    <property type="entry name" value="MEDIATOR OF RNA POLYMERASE II TRANSCRIPTION SUBUNIT 26A-RELATED"/>
    <property type="match status" value="1"/>
</dbReference>
<proteinExistence type="predicted"/>
<organism evidence="1 2">
    <name type="scientific">Thalictrum thalictroides</name>
    <name type="common">Rue-anemone</name>
    <name type="synonym">Anemone thalictroides</name>
    <dbReference type="NCBI Taxonomy" id="46969"/>
    <lineage>
        <taxon>Eukaryota</taxon>
        <taxon>Viridiplantae</taxon>
        <taxon>Streptophyta</taxon>
        <taxon>Embryophyta</taxon>
        <taxon>Tracheophyta</taxon>
        <taxon>Spermatophyta</taxon>
        <taxon>Magnoliopsida</taxon>
        <taxon>Ranunculales</taxon>
        <taxon>Ranunculaceae</taxon>
        <taxon>Thalictroideae</taxon>
        <taxon>Thalictrum</taxon>
    </lineage>
</organism>
<dbReference type="PANTHER" id="PTHR46554:SF2">
    <property type="entry name" value="TFIIS N-TERMINAL DOMAIN-CONTAINING PROTEIN"/>
    <property type="match status" value="1"/>
</dbReference>
<dbReference type="OrthoDB" id="1745631at2759"/>
<dbReference type="AlphaFoldDB" id="A0A7J6WWN4"/>
<protein>
    <submittedName>
        <fullName evidence="1">Uncharacterized protein</fullName>
    </submittedName>
</protein>
<evidence type="ECO:0000313" key="1">
    <source>
        <dbReference type="EMBL" id="KAF5201839.1"/>
    </source>
</evidence>
<evidence type="ECO:0000313" key="2">
    <source>
        <dbReference type="Proteomes" id="UP000554482"/>
    </source>
</evidence>
<reference evidence="1 2" key="1">
    <citation type="submission" date="2020-06" db="EMBL/GenBank/DDBJ databases">
        <title>Transcriptomic and genomic resources for Thalictrum thalictroides and T. hernandezii: Facilitating candidate gene discovery in an emerging model plant lineage.</title>
        <authorList>
            <person name="Arias T."/>
            <person name="Riano-Pachon D.M."/>
            <person name="Di Stilio V.S."/>
        </authorList>
    </citation>
    <scope>NUCLEOTIDE SEQUENCE [LARGE SCALE GENOMIC DNA]</scope>
    <source>
        <strain evidence="2">cv. WT478/WT964</strain>
        <tissue evidence="1">Leaves</tissue>
    </source>
</reference>